<feature type="domain" description="PAC" evidence="8">
    <location>
        <begin position="201"/>
        <end position="253"/>
    </location>
</feature>
<dbReference type="SMART" id="SM00091">
    <property type="entry name" value="PAS"/>
    <property type="match status" value="2"/>
</dbReference>
<evidence type="ECO:0000256" key="2">
    <source>
        <dbReference type="ARBA" id="ARBA00022519"/>
    </source>
</evidence>
<evidence type="ECO:0000259" key="7">
    <source>
        <dbReference type="PROSITE" id="PS50112"/>
    </source>
</evidence>
<dbReference type="InterPro" id="IPR000014">
    <property type="entry name" value="PAS"/>
</dbReference>
<dbReference type="InterPro" id="IPR000700">
    <property type="entry name" value="PAS-assoc_C"/>
</dbReference>
<dbReference type="GO" id="GO:0007165">
    <property type="term" value="P:signal transduction"/>
    <property type="evidence" value="ECO:0007669"/>
    <property type="project" value="UniProtKB-KW"/>
</dbReference>
<accession>A0P0F7</accession>
<dbReference type="Gene3D" id="3.30.450.20">
    <property type="entry name" value="PAS domain"/>
    <property type="match status" value="2"/>
</dbReference>
<dbReference type="InterPro" id="IPR001610">
    <property type="entry name" value="PAC"/>
</dbReference>
<keyword evidence="2" id="KW-0472">Membrane</keyword>
<dbReference type="GO" id="GO:0004888">
    <property type="term" value="F:transmembrane signaling receptor activity"/>
    <property type="evidence" value="ECO:0007669"/>
    <property type="project" value="InterPro"/>
</dbReference>
<evidence type="ECO:0000256" key="5">
    <source>
        <dbReference type="PROSITE-ProRule" id="PRU00284"/>
    </source>
</evidence>
<dbReference type="GO" id="GO:0005886">
    <property type="term" value="C:plasma membrane"/>
    <property type="evidence" value="ECO:0007669"/>
    <property type="project" value="UniProtKB-SubCell"/>
</dbReference>
<protein>
    <submittedName>
        <fullName evidence="10">Methyl-accepting chemotaxis sensory transducer with Pas/Pac sensor</fullName>
    </submittedName>
</protein>
<dbReference type="AlphaFoldDB" id="A0P0F7"/>
<keyword evidence="3 5" id="KW-0807">Transducer</keyword>
<comment type="caution">
    <text evidence="10">The sequence shown here is derived from an EMBL/GenBank/DDBJ whole genome shotgun (WGS) entry which is preliminary data.</text>
</comment>
<dbReference type="RefSeq" id="WP_006938520.1">
    <property type="nucleotide sequence ID" value="NZ_AAUW01000020.1"/>
</dbReference>
<evidence type="ECO:0000313" key="11">
    <source>
        <dbReference type="Proteomes" id="UP000004848"/>
    </source>
</evidence>
<proteinExistence type="inferred from homology"/>
<dbReference type="InterPro" id="IPR013656">
    <property type="entry name" value="PAS_4"/>
</dbReference>
<name>A0P0F7_ROSAI</name>
<dbReference type="GeneID" id="68849004"/>
<feature type="domain" description="PAS" evidence="7">
    <location>
        <begin position="142"/>
        <end position="172"/>
    </location>
</feature>
<organism evidence="10 11">
    <name type="scientific">Roseibium aggregatum (strain ATCC 25650 / DSM 13394 / JCM 20685 / NBRC 16684 / NCIMB 2208 / IAM 12614 / B1)</name>
    <name type="common">Stappia aggregata</name>
    <dbReference type="NCBI Taxonomy" id="384765"/>
    <lineage>
        <taxon>Bacteria</taxon>
        <taxon>Pseudomonadati</taxon>
        <taxon>Pseudomonadota</taxon>
        <taxon>Alphaproteobacteria</taxon>
        <taxon>Hyphomicrobiales</taxon>
        <taxon>Stappiaceae</taxon>
        <taxon>Roseibium</taxon>
    </lineage>
</organism>
<dbReference type="PRINTS" id="PR00260">
    <property type="entry name" value="CHEMTRNSDUCR"/>
</dbReference>
<dbReference type="OrthoDB" id="354287at2"/>
<dbReference type="Proteomes" id="UP000004848">
    <property type="component" value="Unassembled WGS sequence"/>
</dbReference>
<keyword evidence="2" id="KW-0997">Cell inner membrane</keyword>
<dbReference type="SUPFAM" id="SSF58104">
    <property type="entry name" value="Methyl-accepting chemotaxis protein (MCP) signaling domain"/>
    <property type="match status" value="1"/>
</dbReference>
<dbReference type="PROSITE" id="PS50112">
    <property type="entry name" value="PAS"/>
    <property type="match status" value="1"/>
</dbReference>
<dbReference type="InterPro" id="IPR004090">
    <property type="entry name" value="Chemotax_Me-accpt_rcpt"/>
</dbReference>
<evidence type="ECO:0000259" key="8">
    <source>
        <dbReference type="PROSITE" id="PS50113"/>
    </source>
</evidence>
<dbReference type="SUPFAM" id="SSF55785">
    <property type="entry name" value="PYP-like sensor domain (PAS domain)"/>
    <property type="match status" value="1"/>
</dbReference>
<evidence type="ECO:0000259" key="9">
    <source>
        <dbReference type="PROSITE" id="PS50192"/>
    </source>
</evidence>
<reference evidence="10 11" key="1">
    <citation type="submission" date="2006-05" db="EMBL/GenBank/DDBJ databases">
        <authorList>
            <person name="King G."/>
            <person name="Ferriera S."/>
            <person name="Johnson J."/>
            <person name="Kravitz S."/>
            <person name="Beeson K."/>
            <person name="Sutton G."/>
            <person name="Rogers Y.-H."/>
            <person name="Friedman R."/>
            <person name="Frazier M."/>
            <person name="Venter J.C."/>
        </authorList>
    </citation>
    <scope>NUCLEOTIDE SEQUENCE [LARGE SCALE GENOMIC DNA]</scope>
    <source>
        <strain evidence="11">ATCC 25650 / DSM 13394 / JCM 20685 / NBRC 16684 / NCIMB 2208 / IAM 12614 / B1</strain>
    </source>
</reference>
<dbReference type="Pfam" id="PF08448">
    <property type="entry name" value="PAS_4"/>
    <property type="match status" value="1"/>
</dbReference>
<gene>
    <name evidence="10" type="ORF">SIAM614_30681</name>
</gene>
<sequence>MFGKAQSALVAAAVEKLTANVMIADGNYNITYMNSAVQELLQDAEEEIRKKFPDFRADELLGKSIDIFHKDPAHQRNLLDSLTKTHRATIKIGQKSFDLVANHVWSGKKRIGTVVEWANAEERLQNLEFKEKLNAIGRSQAVIEFDMEGTVLHANENFLNALGYTLNEIAGKHHSLFVDVKERETADYRRFWEDLRAGNFQSSEFKRIGKGNKEVWIQATYNPIFDPAGHPYKVIKFATDITEQVMERQRRLVLQEQIDKDLSEIAMAISNAKDQATSSASASEETSSSVQTVAAAAEELVASIQEISRQVQTALDVSRDAATEAQRSGEIMSGLSENAKTIGSVIELIDGIASQTNLLALNATIEAARAGEAGKGFAVVASEVKNLASQTSKATEEISSQINSMQDTTGSAVIAIEAIMAVITKIGDIAASIASSVEEQTAVTNDISANMQSAAQGVEHITTSMQSISSATAQIDVATKNVREASQSLM</sequence>
<dbReference type="PANTHER" id="PTHR32089:SF112">
    <property type="entry name" value="LYSOZYME-LIKE PROTEIN-RELATED"/>
    <property type="match status" value="1"/>
</dbReference>
<comment type="similarity">
    <text evidence="4">Belongs to the methyl-accepting chemotaxis (MCP) protein family.</text>
</comment>
<dbReference type="PROSITE" id="PS50111">
    <property type="entry name" value="CHEMOTAXIS_TRANSDUC_2"/>
    <property type="match status" value="1"/>
</dbReference>
<dbReference type="PANTHER" id="PTHR32089">
    <property type="entry name" value="METHYL-ACCEPTING CHEMOTAXIS PROTEIN MCPB"/>
    <property type="match status" value="1"/>
</dbReference>
<dbReference type="Gene3D" id="1.10.287.950">
    <property type="entry name" value="Methyl-accepting chemotaxis protein"/>
    <property type="match status" value="1"/>
</dbReference>
<dbReference type="Pfam" id="PF13188">
    <property type="entry name" value="PAS_8"/>
    <property type="match status" value="1"/>
</dbReference>
<dbReference type="Pfam" id="PF00015">
    <property type="entry name" value="MCPsignal"/>
    <property type="match status" value="1"/>
</dbReference>
<feature type="domain" description="T-SNARE coiled-coil homology" evidence="9">
    <location>
        <begin position="416"/>
        <end position="468"/>
    </location>
</feature>
<dbReference type="InterPro" id="IPR035965">
    <property type="entry name" value="PAS-like_dom_sf"/>
</dbReference>
<dbReference type="SMART" id="SM00086">
    <property type="entry name" value="PAC"/>
    <property type="match status" value="1"/>
</dbReference>
<feature type="domain" description="Methyl-accepting transducer" evidence="6">
    <location>
        <begin position="254"/>
        <end position="476"/>
    </location>
</feature>
<evidence type="ECO:0000256" key="3">
    <source>
        <dbReference type="ARBA" id="ARBA00023224"/>
    </source>
</evidence>
<dbReference type="NCBIfam" id="TIGR00229">
    <property type="entry name" value="sensory_box"/>
    <property type="match status" value="1"/>
</dbReference>
<dbReference type="InterPro" id="IPR004089">
    <property type="entry name" value="MCPsignal_dom"/>
</dbReference>
<evidence type="ECO:0000256" key="1">
    <source>
        <dbReference type="ARBA" id="ARBA00004429"/>
    </source>
</evidence>
<evidence type="ECO:0000259" key="6">
    <source>
        <dbReference type="PROSITE" id="PS50111"/>
    </source>
</evidence>
<dbReference type="PROSITE" id="PS50113">
    <property type="entry name" value="PAC"/>
    <property type="match status" value="1"/>
</dbReference>
<dbReference type="InterPro" id="IPR000727">
    <property type="entry name" value="T_SNARE_dom"/>
</dbReference>
<dbReference type="eggNOG" id="COG0840">
    <property type="taxonomic scope" value="Bacteria"/>
</dbReference>
<comment type="subcellular location">
    <subcellularLocation>
        <location evidence="1">Cell inner membrane</location>
        <topology evidence="1">Multi-pass membrane protein</topology>
    </subcellularLocation>
</comment>
<dbReference type="EMBL" id="AAUW01000020">
    <property type="protein sequence ID" value="EAV41565.1"/>
    <property type="molecule type" value="Genomic_DNA"/>
</dbReference>
<dbReference type="CDD" id="cd00130">
    <property type="entry name" value="PAS"/>
    <property type="match status" value="1"/>
</dbReference>
<dbReference type="SMART" id="SM00283">
    <property type="entry name" value="MA"/>
    <property type="match status" value="1"/>
</dbReference>
<dbReference type="GO" id="GO:0006935">
    <property type="term" value="P:chemotaxis"/>
    <property type="evidence" value="ECO:0007669"/>
    <property type="project" value="InterPro"/>
</dbReference>
<dbReference type="PROSITE" id="PS50192">
    <property type="entry name" value="T_SNARE"/>
    <property type="match status" value="1"/>
</dbReference>
<evidence type="ECO:0000256" key="4">
    <source>
        <dbReference type="ARBA" id="ARBA00029447"/>
    </source>
</evidence>
<keyword evidence="2" id="KW-1003">Cell membrane</keyword>
<evidence type="ECO:0000313" key="10">
    <source>
        <dbReference type="EMBL" id="EAV41565.1"/>
    </source>
</evidence>